<evidence type="ECO:0000313" key="3">
    <source>
        <dbReference type="EMBL" id="SHJ07384.1"/>
    </source>
</evidence>
<gene>
    <name evidence="3" type="ORF">SAMN04488508_105187</name>
</gene>
<dbReference type="InterPro" id="IPR008979">
    <property type="entry name" value="Galactose-bd-like_sf"/>
</dbReference>
<dbReference type="InterPro" id="IPR000421">
    <property type="entry name" value="FA58C"/>
</dbReference>
<dbReference type="RefSeq" id="WP_073316390.1">
    <property type="nucleotide sequence ID" value="NZ_FQYP01000005.1"/>
</dbReference>
<evidence type="ECO:0000256" key="1">
    <source>
        <dbReference type="SAM" id="SignalP"/>
    </source>
</evidence>
<feature type="domain" description="F5/8 type C" evidence="2">
    <location>
        <begin position="34"/>
        <end position="177"/>
    </location>
</feature>
<dbReference type="OrthoDB" id="273319at2"/>
<keyword evidence="4" id="KW-1185">Reference proteome</keyword>
<dbReference type="Gene3D" id="2.60.120.200">
    <property type="match status" value="1"/>
</dbReference>
<proteinExistence type="predicted"/>
<evidence type="ECO:0000313" key="4">
    <source>
        <dbReference type="Proteomes" id="UP000184432"/>
    </source>
</evidence>
<protein>
    <submittedName>
        <fullName evidence="3">F5/8 type C domain-containing protein</fullName>
    </submittedName>
</protein>
<dbReference type="AlphaFoldDB" id="A0A1M6GBU1"/>
<accession>A0A1M6GBU1</accession>
<dbReference type="InterPro" id="IPR014895">
    <property type="entry name" value="Alginate_lyase_2"/>
</dbReference>
<dbReference type="Proteomes" id="UP000184432">
    <property type="component" value="Unassembled WGS sequence"/>
</dbReference>
<dbReference type="SUPFAM" id="SSF49899">
    <property type="entry name" value="Concanavalin A-like lectins/glucanases"/>
    <property type="match status" value="1"/>
</dbReference>
<dbReference type="STRING" id="570521.SAMN04488508_105187"/>
<dbReference type="EMBL" id="FQYP01000005">
    <property type="protein sequence ID" value="SHJ07384.1"/>
    <property type="molecule type" value="Genomic_DNA"/>
</dbReference>
<dbReference type="Pfam" id="PF00754">
    <property type="entry name" value="F5_F8_type_C"/>
    <property type="match status" value="1"/>
</dbReference>
<keyword evidence="1" id="KW-0732">Signal</keyword>
<dbReference type="InterPro" id="IPR013320">
    <property type="entry name" value="ConA-like_dom_sf"/>
</dbReference>
<sequence length="426" mass="47379">MKNLRKAAYYACVALALITFTNCTTDIEFADDVSLTENNNLKQSLRELSVVSVSANGDDGNVPSNTLDGNLNTRWSSFGRTGKYITFDLGSSKKISRIKIAWYKGDQRKAFFKVRVGNSTSSLSTVVDKKNVGSSGNTRQLETYDFSETTARYVRISSFGNSSNDWNSVTEVEIYGEDGSVNPPPPPSSNTPYALLGLQNWKLNGLSGTPSNNQYVDAIPNLPNYTNDDWFFVQNNWAIFQVWAGSDTSSGSGNPRMELRELTANGNSNIFWDGTTNTEHRMKWRVRVDRLPSSGKVCFGQIHDKTDKFDDVIRVQCQGSANQTSGSVKMRINGYVTEVLEGGGKTVGNFNLGEEMYLELTYKNSIVKLYELDNGGNRVRTIYTSKSVAAKENYFKAGNYLQSMKGKSYKSSDYGRVGINKLEVFH</sequence>
<feature type="chain" id="PRO_5012070548" evidence="1">
    <location>
        <begin position="26"/>
        <end position="426"/>
    </location>
</feature>
<dbReference type="GO" id="GO:0004553">
    <property type="term" value="F:hydrolase activity, hydrolyzing O-glycosyl compounds"/>
    <property type="evidence" value="ECO:0007669"/>
    <property type="project" value="UniProtKB-ARBA"/>
</dbReference>
<dbReference type="Pfam" id="PF08787">
    <property type="entry name" value="Alginate_lyase2"/>
    <property type="match status" value="1"/>
</dbReference>
<dbReference type="GO" id="GO:0005975">
    <property type="term" value="P:carbohydrate metabolic process"/>
    <property type="evidence" value="ECO:0007669"/>
    <property type="project" value="UniProtKB-ARBA"/>
</dbReference>
<feature type="signal peptide" evidence="1">
    <location>
        <begin position="1"/>
        <end position="25"/>
    </location>
</feature>
<dbReference type="PROSITE" id="PS50022">
    <property type="entry name" value="FA58C_3"/>
    <property type="match status" value="1"/>
</dbReference>
<dbReference type="SUPFAM" id="SSF49785">
    <property type="entry name" value="Galactose-binding domain-like"/>
    <property type="match status" value="1"/>
</dbReference>
<name>A0A1M6GBU1_9FLAO</name>
<organism evidence="3 4">
    <name type="scientific">Aquimarina spongiae</name>
    <dbReference type="NCBI Taxonomy" id="570521"/>
    <lineage>
        <taxon>Bacteria</taxon>
        <taxon>Pseudomonadati</taxon>
        <taxon>Bacteroidota</taxon>
        <taxon>Flavobacteriia</taxon>
        <taxon>Flavobacteriales</taxon>
        <taxon>Flavobacteriaceae</taxon>
        <taxon>Aquimarina</taxon>
    </lineage>
</organism>
<evidence type="ECO:0000259" key="2">
    <source>
        <dbReference type="PROSITE" id="PS50022"/>
    </source>
</evidence>
<dbReference type="Gene3D" id="2.60.120.260">
    <property type="entry name" value="Galactose-binding domain-like"/>
    <property type="match status" value="1"/>
</dbReference>
<reference evidence="4" key="1">
    <citation type="submission" date="2016-11" db="EMBL/GenBank/DDBJ databases">
        <authorList>
            <person name="Varghese N."/>
            <person name="Submissions S."/>
        </authorList>
    </citation>
    <scope>NUCLEOTIDE SEQUENCE [LARGE SCALE GENOMIC DNA]</scope>
    <source>
        <strain evidence="4">DSM 22623</strain>
    </source>
</reference>